<reference evidence="4" key="1">
    <citation type="journal article" date="2020" name="Fungal Divers.">
        <title>Resolving the Mortierellaceae phylogeny through synthesis of multi-gene phylogenetics and phylogenomics.</title>
        <authorList>
            <person name="Vandepol N."/>
            <person name="Liber J."/>
            <person name="Desiro A."/>
            <person name="Na H."/>
            <person name="Kennedy M."/>
            <person name="Barry K."/>
            <person name="Grigoriev I.V."/>
            <person name="Miller A.N."/>
            <person name="O'Donnell K."/>
            <person name="Stajich J.E."/>
            <person name="Bonito G."/>
        </authorList>
    </citation>
    <scope>NUCLEOTIDE SEQUENCE</scope>
    <source>
        <strain evidence="4">KOD1015</strain>
    </source>
</reference>
<gene>
    <name evidence="4" type="primary">ANAPC2</name>
    <name evidence="4" type="ORF">BGW38_001115</name>
</gene>
<protein>
    <submittedName>
        <fullName evidence="4">Anaphase-promoting complex subunit 2</fullName>
    </submittedName>
</protein>
<dbReference type="PANTHER" id="PTHR45957:SF1">
    <property type="entry name" value="ANAPHASE-PROMOTING COMPLEX SUBUNIT 2"/>
    <property type="match status" value="1"/>
</dbReference>
<dbReference type="GO" id="GO:0005680">
    <property type="term" value="C:anaphase-promoting complex"/>
    <property type="evidence" value="ECO:0007669"/>
    <property type="project" value="TreeGrafter"/>
</dbReference>
<dbReference type="InterPro" id="IPR044554">
    <property type="entry name" value="ANAPC2"/>
</dbReference>
<comment type="caution">
    <text evidence="4">The sequence shown here is derived from an EMBL/GenBank/DDBJ whole genome shotgun (WGS) entry which is preliminary data.</text>
</comment>
<dbReference type="GO" id="GO:0031625">
    <property type="term" value="F:ubiquitin protein ligase binding"/>
    <property type="evidence" value="ECO:0007669"/>
    <property type="project" value="InterPro"/>
</dbReference>
<dbReference type="InterPro" id="IPR016158">
    <property type="entry name" value="Cullin_homology"/>
</dbReference>
<dbReference type="PROSITE" id="PS50069">
    <property type="entry name" value="CULLIN_2"/>
    <property type="match status" value="1"/>
</dbReference>
<keyword evidence="5" id="KW-1185">Reference proteome</keyword>
<comment type="similarity">
    <text evidence="1">Belongs to the cullin family.</text>
</comment>
<dbReference type="OrthoDB" id="5581181at2759"/>
<dbReference type="SUPFAM" id="SSF75632">
    <property type="entry name" value="Cullin homology domain"/>
    <property type="match status" value="1"/>
</dbReference>
<feature type="compositionally biased region" description="Low complexity" evidence="2">
    <location>
        <begin position="825"/>
        <end position="841"/>
    </location>
</feature>
<dbReference type="Proteomes" id="UP000780801">
    <property type="component" value="Unassembled WGS sequence"/>
</dbReference>
<feature type="domain" description="Cullin family profile" evidence="3">
    <location>
        <begin position="612"/>
        <end position="803"/>
    </location>
</feature>
<dbReference type="GO" id="GO:0006511">
    <property type="term" value="P:ubiquitin-dependent protein catabolic process"/>
    <property type="evidence" value="ECO:0007669"/>
    <property type="project" value="InterPro"/>
</dbReference>
<dbReference type="GO" id="GO:0070979">
    <property type="term" value="P:protein K11-linked ubiquitination"/>
    <property type="evidence" value="ECO:0007669"/>
    <property type="project" value="TreeGrafter"/>
</dbReference>
<feature type="region of interest" description="Disordered" evidence="2">
    <location>
        <begin position="819"/>
        <end position="841"/>
    </location>
</feature>
<dbReference type="AlphaFoldDB" id="A0A9P6KEC3"/>
<dbReference type="Gene3D" id="1.20.1310.10">
    <property type="entry name" value="Cullin Repeats"/>
    <property type="match status" value="1"/>
</dbReference>
<sequence>MSSDPDSGSYISSISEVERKWTDALETHYSVREPGSAKGVHDVYKATAVFESQMDPNLSTEPSERSVRGSLKRLLRKNLGGWAENWILITYKERALEKLIPLLHHLETKYQEYDMALSNIPLGSAKEPAHLSTPVSEKEDWVIPSFENVISSIHTQLEMSVKLTHLFDEQQRLFYDVDQPPSRELSTSFMATFSAALAIQMPVSFDEVAYMYFEAIFHQYETVALPTWDSGREPSKPDHPFSPLSTPYSLKRKRQPTSDHRGLVDLQIDPRSQELQSQQEQQDLLQQEQVTRKQRQALQDGRHAMDFFVDDKDEDLVEQLFHRHPHSHHQASHPTELILGSSDSPDAQERVDHYLDLCHQLEEIGLAAHLTDVIMRVLYSRIERKILGTFKQQWTAATLDEGKDWMVNIILPFLRMSLLSKGDRGDRGDPRGRTRYKLLASRLEFYFFKTFGDLRIQEFFDIIVECPESNPAVLDLKKCVEWTGQRDQLLNSILSSMEKRLLHPGAETVDIIDFYISAIRYLRILDPSGLMLEKTAQAINKYLRTRDDTMRAIVSCIVDDSSDLFSAEGLPANAAEDDDEEEAAVDDDEWVPVPANAGPDLSSARRRMADIISVLVNIYDTNDRFIEEFKSNFADRLLQAVDFNVDREVRQLELLKLRFGETDLHHCDVMLADIAESKRTNTNIQSMHPELSVDSTIASRYYWPELEKEPVDLPGPFKEMLSSYGEAFQNFKPAQRLEFFPTMGLVDIELEMADHRVIERQVNPIVAAIIYLFQDQPHWSLTDLAVELHLPEETVEQKVQYWILEGVLRETSRFQYRLVEDDEAAPPTTASSSSSSIPTSS</sequence>
<dbReference type="InterPro" id="IPR036317">
    <property type="entry name" value="Cullin_homology_sf"/>
</dbReference>
<evidence type="ECO:0000313" key="5">
    <source>
        <dbReference type="Proteomes" id="UP000780801"/>
    </source>
</evidence>
<evidence type="ECO:0000259" key="3">
    <source>
        <dbReference type="PROSITE" id="PS50069"/>
    </source>
</evidence>
<evidence type="ECO:0000256" key="1">
    <source>
        <dbReference type="PROSITE-ProRule" id="PRU00330"/>
    </source>
</evidence>
<feature type="region of interest" description="Disordered" evidence="2">
    <location>
        <begin position="230"/>
        <end position="259"/>
    </location>
</feature>
<evidence type="ECO:0000313" key="4">
    <source>
        <dbReference type="EMBL" id="KAF9581753.1"/>
    </source>
</evidence>
<dbReference type="Gene3D" id="3.30.230.130">
    <property type="entry name" value="Cullin, Chain C, Domain 2"/>
    <property type="match status" value="1"/>
</dbReference>
<dbReference type="Pfam" id="PF25773">
    <property type="entry name" value="TPR_ANAPC2"/>
    <property type="match status" value="1"/>
</dbReference>
<proteinExistence type="inferred from homology"/>
<organism evidence="4 5">
    <name type="scientific">Lunasporangiospora selenospora</name>
    <dbReference type="NCBI Taxonomy" id="979761"/>
    <lineage>
        <taxon>Eukaryota</taxon>
        <taxon>Fungi</taxon>
        <taxon>Fungi incertae sedis</taxon>
        <taxon>Mucoromycota</taxon>
        <taxon>Mortierellomycotina</taxon>
        <taxon>Mortierellomycetes</taxon>
        <taxon>Mortierellales</taxon>
        <taxon>Mortierellaceae</taxon>
        <taxon>Lunasporangiospora</taxon>
    </lineage>
</organism>
<dbReference type="GO" id="GO:0007091">
    <property type="term" value="P:metaphase/anaphase transition of mitotic cell cycle"/>
    <property type="evidence" value="ECO:0007669"/>
    <property type="project" value="TreeGrafter"/>
</dbReference>
<dbReference type="EMBL" id="JAABOA010001338">
    <property type="protein sequence ID" value="KAF9581753.1"/>
    <property type="molecule type" value="Genomic_DNA"/>
</dbReference>
<accession>A0A9P6KEC3</accession>
<feature type="compositionally biased region" description="Basic and acidic residues" evidence="2">
    <location>
        <begin position="230"/>
        <end position="239"/>
    </location>
</feature>
<dbReference type="SMART" id="SM00182">
    <property type="entry name" value="CULLIN"/>
    <property type="match status" value="1"/>
</dbReference>
<dbReference type="PANTHER" id="PTHR45957">
    <property type="entry name" value="ANAPHASE-PROMOTING COMPLEX SUBUNIT 2"/>
    <property type="match status" value="1"/>
</dbReference>
<evidence type="ECO:0000256" key="2">
    <source>
        <dbReference type="SAM" id="MobiDB-lite"/>
    </source>
</evidence>
<dbReference type="InterPro" id="IPR057975">
    <property type="entry name" value="TPR_ANAPC2"/>
</dbReference>
<name>A0A9P6KEC3_9FUNG</name>